<dbReference type="Gene3D" id="3.40.1450.10">
    <property type="entry name" value="BPG-independent phosphoglycerate mutase, domain B"/>
    <property type="match status" value="1"/>
</dbReference>
<dbReference type="FunFam" id="3.40.1450.10:FF:000001">
    <property type="entry name" value="2,3-bisphosphoglycerate-independent phosphoglycerate mutase"/>
    <property type="match status" value="1"/>
</dbReference>
<keyword evidence="8 10" id="KW-0413">Isomerase</keyword>
<feature type="binding site" evidence="10 12">
    <location>
        <position position="334"/>
    </location>
    <ligand>
        <name>substrate</name>
    </ligand>
</feature>
<dbReference type="Pfam" id="PF01676">
    <property type="entry name" value="Metalloenzyme"/>
    <property type="match status" value="1"/>
</dbReference>
<evidence type="ECO:0000256" key="12">
    <source>
        <dbReference type="PIRSR" id="PIRSR001492-2"/>
    </source>
</evidence>
<dbReference type="UniPathway" id="UPA00109">
    <property type="reaction ID" value="UER00186"/>
</dbReference>
<feature type="binding site" evidence="10 13">
    <location>
        <position position="401"/>
    </location>
    <ligand>
        <name>Mn(2+)</name>
        <dbReference type="ChEBI" id="CHEBI:29035"/>
        <label>1</label>
    </ligand>
</feature>
<reference evidence="16 17" key="1">
    <citation type="submission" date="2016-09" db="EMBL/GenBank/DDBJ databases">
        <title>Genome sequence of Eubacterium angustum.</title>
        <authorList>
            <person name="Poehlein A."/>
            <person name="Daniel R."/>
        </authorList>
    </citation>
    <scope>NUCLEOTIDE SEQUENCE [LARGE SCALE GENOMIC DNA]</scope>
    <source>
        <strain evidence="16 17">DSM 1989</strain>
    </source>
</reference>
<dbReference type="AlphaFoldDB" id="A0A1S1V6S6"/>
<dbReference type="GO" id="GO:0004619">
    <property type="term" value="F:phosphoglycerate mutase activity"/>
    <property type="evidence" value="ECO:0007669"/>
    <property type="project" value="UniProtKB-UniRule"/>
</dbReference>
<evidence type="ECO:0000256" key="1">
    <source>
        <dbReference type="ARBA" id="ARBA00000370"/>
    </source>
</evidence>
<feature type="binding site" evidence="10 13">
    <location>
        <position position="62"/>
    </location>
    <ligand>
        <name>Mn(2+)</name>
        <dbReference type="ChEBI" id="CHEBI:29035"/>
        <label>2</label>
    </ligand>
</feature>
<evidence type="ECO:0000256" key="8">
    <source>
        <dbReference type="ARBA" id="ARBA00023235"/>
    </source>
</evidence>
<dbReference type="GO" id="GO:0006096">
    <property type="term" value="P:glycolytic process"/>
    <property type="evidence" value="ECO:0007669"/>
    <property type="project" value="UniProtKB-UniRule"/>
</dbReference>
<evidence type="ECO:0000313" key="16">
    <source>
        <dbReference type="EMBL" id="OHW62214.1"/>
    </source>
</evidence>
<feature type="active site" description="Phosphoserine intermediate" evidence="10 11">
    <location>
        <position position="62"/>
    </location>
</feature>
<dbReference type="PIRSF" id="PIRSF001492">
    <property type="entry name" value="IPGAM"/>
    <property type="match status" value="1"/>
</dbReference>
<dbReference type="InterPro" id="IPR006124">
    <property type="entry name" value="Metalloenzyme"/>
</dbReference>
<name>A0A1S1V6S6_9FIRM</name>
<comment type="cofactor">
    <cofactor evidence="10">
        <name>Mn(2+)</name>
        <dbReference type="ChEBI" id="CHEBI:29035"/>
    </cofactor>
    <text evidence="10">Binds 2 manganese ions per subunit.</text>
</comment>
<protein>
    <recommendedName>
        <fullName evidence="9 10">2,3-bisphosphoglycerate-independent phosphoglycerate mutase</fullName>
        <shortName evidence="10">BPG-independent PGAM</shortName>
        <shortName evidence="10">Phosphoglyceromutase</shortName>
        <shortName evidence="10">iPGM</shortName>
        <ecNumber evidence="4 10">5.4.2.12</ecNumber>
    </recommendedName>
</protein>
<dbReference type="Pfam" id="PF06415">
    <property type="entry name" value="iPGM_N"/>
    <property type="match status" value="1"/>
</dbReference>
<dbReference type="NCBIfam" id="TIGR01307">
    <property type="entry name" value="pgm_bpd_ind"/>
    <property type="match status" value="1"/>
</dbReference>
<dbReference type="Gene3D" id="3.40.720.10">
    <property type="entry name" value="Alkaline Phosphatase, subunit A"/>
    <property type="match status" value="1"/>
</dbReference>
<evidence type="ECO:0000256" key="13">
    <source>
        <dbReference type="PIRSR" id="PIRSR001492-3"/>
    </source>
</evidence>
<feature type="binding site" evidence="10 12">
    <location>
        <position position="191"/>
    </location>
    <ligand>
        <name>substrate</name>
    </ligand>
</feature>
<dbReference type="EMBL" id="MKIE01000004">
    <property type="protein sequence ID" value="OHW62214.1"/>
    <property type="molecule type" value="Genomic_DNA"/>
</dbReference>
<keyword evidence="5 10" id="KW-0479">Metal-binding</keyword>
<comment type="function">
    <text evidence="10">Catalyzes the interconversion of 2-phosphoglycerate and 3-phosphoglycerate.</text>
</comment>
<evidence type="ECO:0000256" key="3">
    <source>
        <dbReference type="ARBA" id="ARBA00008819"/>
    </source>
</evidence>
<feature type="binding site" evidence="10 12">
    <location>
        <begin position="153"/>
        <end position="154"/>
    </location>
    <ligand>
        <name>substrate</name>
    </ligand>
</feature>
<keyword evidence="7 10" id="KW-0464">Manganese</keyword>
<comment type="subunit">
    <text evidence="10">Monomer.</text>
</comment>
<feature type="binding site" evidence="10 13">
    <location>
        <position position="443"/>
    </location>
    <ligand>
        <name>Mn(2+)</name>
        <dbReference type="ChEBI" id="CHEBI:29035"/>
        <label>2</label>
    </ligand>
</feature>
<dbReference type="PANTHER" id="PTHR31637">
    <property type="entry name" value="2,3-BISPHOSPHOGLYCERATE-INDEPENDENT PHOSPHOGLYCERATE MUTASE"/>
    <property type="match status" value="1"/>
</dbReference>
<evidence type="ECO:0000256" key="9">
    <source>
        <dbReference type="ARBA" id="ARBA00071648"/>
    </source>
</evidence>
<dbReference type="EC" id="5.4.2.12" evidence="4 10"/>
<evidence type="ECO:0000259" key="14">
    <source>
        <dbReference type="Pfam" id="PF01676"/>
    </source>
</evidence>
<gene>
    <name evidence="10 16" type="primary">gpmI</name>
    <name evidence="16" type="ORF">EUAN_12840</name>
</gene>
<feature type="binding site" evidence="10 13">
    <location>
        <position position="461"/>
    </location>
    <ligand>
        <name>Mn(2+)</name>
        <dbReference type="ChEBI" id="CHEBI:29035"/>
        <label>1</label>
    </ligand>
</feature>
<dbReference type="GO" id="GO:0005829">
    <property type="term" value="C:cytosol"/>
    <property type="evidence" value="ECO:0007669"/>
    <property type="project" value="TreeGrafter"/>
</dbReference>
<comment type="caution">
    <text evidence="16">The sequence shown here is derived from an EMBL/GenBank/DDBJ whole genome shotgun (WGS) entry which is preliminary data.</text>
</comment>
<organism evidence="16 17">
    <name type="scientific">Andreesenia angusta</name>
    <dbReference type="NCBI Taxonomy" id="39480"/>
    <lineage>
        <taxon>Bacteria</taxon>
        <taxon>Bacillati</taxon>
        <taxon>Bacillota</taxon>
        <taxon>Tissierellia</taxon>
        <taxon>Tissierellales</taxon>
        <taxon>Gottschalkiaceae</taxon>
        <taxon>Andreesenia</taxon>
    </lineage>
</organism>
<comment type="similarity">
    <text evidence="3 10">Belongs to the BPG-independent phosphoglycerate mutase family.</text>
</comment>
<evidence type="ECO:0000313" key="17">
    <source>
        <dbReference type="Proteomes" id="UP000180254"/>
    </source>
</evidence>
<comment type="pathway">
    <text evidence="2 10">Carbohydrate degradation; glycolysis; pyruvate from D-glyceraldehyde 3-phosphate: step 3/5.</text>
</comment>
<keyword evidence="6 10" id="KW-0324">Glycolysis</keyword>
<proteinExistence type="inferred from homology"/>
<dbReference type="SUPFAM" id="SSF64158">
    <property type="entry name" value="2,3-Bisphosphoglycerate-independent phosphoglycerate mutase, substrate-binding domain"/>
    <property type="match status" value="1"/>
</dbReference>
<feature type="binding site" evidence="10 13">
    <location>
        <position position="405"/>
    </location>
    <ligand>
        <name>Mn(2+)</name>
        <dbReference type="ChEBI" id="CHEBI:29035"/>
        <label>1</label>
    </ligand>
</feature>
<evidence type="ECO:0000256" key="6">
    <source>
        <dbReference type="ARBA" id="ARBA00023152"/>
    </source>
</evidence>
<dbReference type="InterPro" id="IPR005995">
    <property type="entry name" value="Pgm_bpd_ind"/>
</dbReference>
<dbReference type="OrthoDB" id="9800863at2"/>
<evidence type="ECO:0000256" key="4">
    <source>
        <dbReference type="ARBA" id="ARBA00012026"/>
    </source>
</evidence>
<dbReference type="InterPro" id="IPR011258">
    <property type="entry name" value="BPG-indep_PGM_N"/>
</dbReference>
<dbReference type="HAMAP" id="MF_01038">
    <property type="entry name" value="GpmI"/>
    <property type="match status" value="1"/>
</dbReference>
<keyword evidence="17" id="KW-1185">Reference proteome</keyword>
<accession>A0A1S1V6S6</accession>
<dbReference type="GO" id="GO:0030145">
    <property type="term" value="F:manganese ion binding"/>
    <property type="evidence" value="ECO:0007669"/>
    <property type="project" value="UniProtKB-UniRule"/>
</dbReference>
<dbReference type="GO" id="GO:0006007">
    <property type="term" value="P:glucose catabolic process"/>
    <property type="evidence" value="ECO:0007669"/>
    <property type="project" value="InterPro"/>
</dbReference>
<dbReference type="CDD" id="cd16010">
    <property type="entry name" value="iPGM"/>
    <property type="match status" value="1"/>
</dbReference>
<evidence type="ECO:0000256" key="5">
    <source>
        <dbReference type="ARBA" id="ARBA00022723"/>
    </source>
</evidence>
<dbReference type="InterPro" id="IPR036646">
    <property type="entry name" value="PGAM_B_sf"/>
</dbReference>
<evidence type="ECO:0000256" key="7">
    <source>
        <dbReference type="ARBA" id="ARBA00023211"/>
    </source>
</evidence>
<feature type="binding site" evidence="10 13">
    <location>
        <position position="442"/>
    </location>
    <ligand>
        <name>Mn(2+)</name>
        <dbReference type="ChEBI" id="CHEBI:29035"/>
        <label>2</label>
    </ligand>
</feature>
<comment type="catalytic activity">
    <reaction evidence="1 10">
        <text>(2R)-2-phosphoglycerate = (2R)-3-phosphoglycerate</text>
        <dbReference type="Rhea" id="RHEA:15901"/>
        <dbReference type="ChEBI" id="CHEBI:58272"/>
        <dbReference type="ChEBI" id="CHEBI:58289"/>
        <dbReference type="EC" id="5.4.2.12"/>
    </reaction>
</comment>
<evidence type="ECO:0000256" key="11">
    <source>
        <dbReference type="PIRSR" id="PIRSR001492-1"/>
    </source>
</evidence>
<dbReference type="STRING" id="39480.EUAN_12840"/>
<evidence type="ECO:0000256" key="10">
    <source>
        <dbReference type="HAMAP-Rule" id="MF_01038"/>
    </source>
</evidence>
<feature type="binding site" evidence="10 12">
    <location>
        <position position="185"/>
    </location>
    <ligand>
        <name>substrate</name>
    </ligand>
</feature>
<dbReference type="SUPFAM" id="SSF53649">
    <property type="entry name" value="Alkaline phosphatase-like"/>
    <property type="match status" value="1"/>
</dbReference>
<feature type="binding site" evidence="10 13">
    <location>
        <position position="12"/>
    </location>
    <ligand>
        <name>Mn(2+)</name>
        <dbReference type="ChEBI" id="CHEBI:29035"/>
        <label>2</label>
    </ligand>
</feature>
<feature type="binding site" evidence="10 12">
    <location>
        <position position="123"/>
    </location>
    <ligand>
        <name>substrate</name>
    </ligand>
</feature>
<sequence>MDKQLTAIIILDGWGMGCDYPGNAVIKANTPVFDKLMSEKPHTTLKASGLDVGLPEGQMGNSEVGHLNIGAGRIVYQEFTRISKSIENQDFFEKEEFKRAVENCKSKNSKLHLIGLLSPGGVHSHNSHLYALLDYAKREGLEDVYIHCFLDGRDVPPSSGKADVVALEEKLKEIGIGKIATVSGRYYAMDRDKRWDRTEKAYNAMVLGEGESATSPSELVEQSYTGGVTDEFILPTVITEKGAPTGAIDSGDSVIFYNFRPDRARQITRAIVDRDFDGFERAKTVETYFVGMTQYDATIENMEIAFKPQSHVNTLGEYLSKNGKTQLRIAETEKYAHVTFFFNGGVEAENPGETRVLIPSPKVATYDLKPEMSAYELAEEAVKRIKSGEYDFMVLNFANPDMVGHTGNMEAAIKALETVDTCLGNVVEAIESVGGSALITADHGNAEEMKDCKTGATLTAHSTNEVPLILAGIKGVSLNPGILADLAPTVLYIMKLDVPAEMTGKSLIKR</sequence>
<feature type="binding site" evidence="10 12">
    <location>
        <begin position="260"/>
        <end position="263"/>
    </location>
    <ligand>
        <name>substrate</name>
    </ligand>
</feature>
<evidence type="ECO:0000259" key="15">
    <source>
        <dbReference type="Pfam" id="PF06415"/>
    </source>
</evidence>
<dbReference type="Proteomes" id="UP000180254">
    <property type="component" value="Unassembled WGS sequence"/>
</dbReference>
<dbReference type="RefSeq" id="WP_071062832.1">
    <property type="nucleotide sequence ID" value="NZ_MKIE01000004.1"/>
</dbReference>
<feature type="domain" description="BPG-independent PGAM N-terminal" evidence="15">
    <location>
        <begin position="82"/>
        <end position="296"/>
    </location>
</feature>
<feature type="domain" description="Metalloenzyme" evidence="14">
    <location>
        <begin position="7"/>
        <end position="497"/>
    </location>
</feature>
<dbReference type="PANTHER" id="PTHR31637:SF0">
    <property type="entry name" value="2,3-BISPHOSPHOGLYCERATE-INDEPENDENT PHOSPHOGLYCERATE MUTASE"/>
    <property type="match status" value="1"/>
</dbReference>
<dbReference type="InterPro" id="IPR017850">
    <property type="entry name" value="Alkaline_phosphatase_core_sf"/>
</dbReference>
<evidence type="ECO:0000256" key="2">
    <source>
        <dbReference type="ARBA" id="ARBA00004798"/>
    </source>
</evidence>